<feature type="repeat" description="PPR" evidence="3">
    <location>
        <begin position="409"/>
        <end position="443"/>
    </location>
</feature>
<reference evidence="5" key="1">
    <citation type="submission" date="2013-01" db="EMBL/GenBank/DDBJ databases">
        <title>Draft Genome Sequence of a Mulberry Tree, Morus notabilis C.K. Schneid.</title>
        <authorList>
            <person name="He N."/>
            <person name="Zhao S."/>
        </authorList>
    </citation>
    <scope>NUCLEOTIDE SEQUENCE</scope>
</reference>
<evidence type="ECO:0000256" key="1">
    <source>
        <dbReference type="ARBA" id="ARBA00007626"/>
    </source>
</evidence>
<organism evidence="4 5">
    <name type="scientific">Morus notabilis</name>
    <dbReference type="NCBI Taxonomy" id="981085"/>
    <lineage>
        <taxon>Eukaryota</taxon>
        <taxon>Viridiplantae</taxon>
        <taxon>Streptophyta</taxon>
        <taxon>Embryophyta</taxon>
        <taxon>Tracheophyta</taxon>
        <taxon>Spermatophyta</taxon>
        <taxon>Magnoliopsida</taxon>
        <taxon>eudicotyledons</taxon>
        <taxon>Gunneridae</taxon>
        <taxon>Pentapetalae</taxon>
        <taxon>rosids</taxon>
        <taxon>fabids</taxon>
        <taxon>Rosales</taxon>
        <taxon>Moraceae</taxon>
        <taxon>Moreae</taxon>
        <taxon>Morus</taxon>
    </lineage>
</organism>
<dbReference type="KEGG" id="mnt:21409606"/>
<evidence type="ECO:0000256" key="3">
    <source>
        <dbReference type="PROSITE-ProRule" id="PRU00708"/>
    </source>
</evidence>
<name>W9RPK1_9ROSA</name>
<sequence length="476" mass="54261">MAIRALKTILFPTPMQKPSFLHLSNFSTYSTPDNPQSMISTVVAVLTHQRSKSRWAHLRSLRPNGFAPSEFSQIALHLKNNPHLALRFFLWTHRNSLCDHNLSSYSTLIHILARGRLKRQALIVLRDAIRVSRLENGELESKPLKVFETLVKTYRQCGSAPFVFDLLIEACLDLKKIDSSIEIVRMLISRRISPRFSTCCSLIQQVSQRHGPNEGYKMYKEIFGSNCGAVEPSVEIFNTLMVAFYQDGIFEKVKEIWEQMLGLNCDPNCYSYSILMAVYCDEGKMDEAENLWEEMRAKNVEFDVVAYNTIIGGFCGIGEVEKAEEFFREMGLSGLDGSATTYEHFVKGYCKVGNVDSALLVFKDMLRTGFRPEGLTMERLIRGLCEKSRGLEAWEILRVAKGRFGFCLMRKSLEFLVMGLCQEGKMGEALKLQRQMVSEGFEPNCEIYDAFISGYMEQGNVEMAEKLRMEMLEIGV</sequence>
<evidence type="ECO:0000313" key="5">
    <source>
        <dbReference type="Proteomes" id="UP000030645"/>
    </source>
</evidence>
<keyword evidence="2" id="KW-0677">Repeat</keyword>
<dbReference type="NCBIfam" id="TIGR00756">
    <property type="entry name" value="PPR"/>
    <property type="match status" value="5"/>
</dbReference>
<keyword evidence="5" id="KW-1185">Reference proteome</keyword>
<evidence type="ECO:0008006" key="6">
    <source>
        <dbReference type="Google" id="ProtNLM"/>
    </source>
</evidence>
<proteinExistence type="inferred from homology"/>
<dbReference type="Pfam" id="PF13041">
    <property type="entry name" value="PPR_2"/>
    <property type="match status" value="1"/>
</dbReference>
<feature type="repeat" description="PPR" evidence="3">
    <location>
        <begin position="338"/>
        <end position="372"/>
    </location>
</feature>
<dbReference type="InterPro" id="IPR002885">
    <property type="entry name" value="PPR_rpt"/>
</dbReference>
<dbReference type="Pfam" id="PF01535">
    <property type="entry name" value="PPR"/>
    <property type="match status" value="2"/>
</dbReference>
<dbReference type="Gene3D" id="1.25.40.10">
    <property type="entry name" value="Tetratricopeptide repeat domain"/>
    <property type="match status" value="4"/>
</dbReference>
<evidence type="ECO:0000313" key="4">
    <source>
        <dbReference type="EMBL" id="EXB63632.1"/>
    </source>
</evidence>
<dbReference type="InterPro" id="IPR011990">
    <property type="entry name" value="TPR-like_helical_dom_sf"/>
</dbReference>
<feature type="repeat" description="PPR" evidence="3">
    <location>
        <begin position="268"/>
        <end position="302"/>
    </location>
</feature>
<protein>
    <recommendedName>
        <fullName evidence="6">Pentatricopeptide repeat-containing protein</fullName>
    </recommendedName>
</protein>
<dbReference type="PANTHER" id="PTHR47941">
    <property type="entry name" value="PENTATRICOPEPTIDE REPEAT-CONTAINING PROTEIN 3, MITOCHONDRIAL"/>
    <property type="match status" value="1"/>
</dbReference>
<dbReference type="Pfam" id="PF12854">
    <property type="entry name" value="PPR_1"/>
    <property type="match status" value="1"/>
</dbReference>
<dbReference type="eggNOG" id="KOG4197">
    <property type="taxonomic scope" value="Eukaryota"/>
</dbReference>
<feature type="repeat" description="PPR" evidence="3">
    <location>
        <begin position="303"/>
        <end position="337"/>
    </location>
</feature>
<dbReference type="OrthoDB" id="185373at2759"/>
<dbReference type="PROSITE" id="PS51375">
    <property type="entry name" value="PPR"/>
    <property type="match status" value="6"/>
</dbReference>
<dbReference type="Proteomes" id="UP000030645">
    <property type="component" value="Unassembled WGS sequence"/>
</dbReference>
<dbReference type="AlphaFoldDB" id="W9RPK1"/>
<gene>
    <name evidence="4" type="ORF">L484_026974</name>
</gene>
<feature type="repeat" description="PPR" evidence="3">
    <location>
        <begin position="233"/>
        <end position="267"/>
    </location>
</feature>
<accession>W9RPK1</accession>
<feature type="repeat" description="PPR" evidence="3">
    <location>
        <begin position="444"/>
        <end position="476"/>
    </location>
</feature>
<dbReference type="EMBL" id="KE344491">
    <property type="protein sequence ID" value="EXB63632.1"/>
    <property type="molecule type" value="Genomic_DNA"/>
</dbReference>
<comment type="similarity">
    <text evidence="1">Belongs to the PPR family. P subfamily.</text>
</comment>
<evidence type="ECO:0000256" key="2">
    <source>
        <dbReference type="ARBA" id="ARBA00022737"/>
    </source>
</evidence>